<name>A0A5C3QLI1_9AGAR</name>
<keyword evidence="4" id="KW-1185">Reference proteome</keyword>
<proteinExistence type="predicted"/>
<evidence type="ECO:0000256" key="1">
    <source>
        <dbReference type="SAM" id="MobiDB-lite"/>
    </source>
</evidence>
<organism evidence="3 4">
    <name type="scientific">Pterulicium gracile</name>
    <dbReference type="NCBI Taxonomy" id="1884261"/>
    <lineage>
        <taxon>Eukaryota</taxon>
        <taxon>Fungi</taxon>
        <taxon>Dikarya</taxon>
        <taxon>Basidiomycota</taxon>
        <taxon>Agaricomycotina</taxon>
        <taxon>Agaricomycetes</taxon>
        <taxon>Agaricomycetidae</taxon>
        <taxon>Agaricales</taxon>
        <taxon>Pleurotineae</taxon>
        <taxon>Pterulaceae</taxon>
        <taxon>Pterulicium</taxon>
    </lineage>
</organism>
<feature type="region of interest" description="Disordered" evidence="1">
    <location>
        <begin position="17"/>
        <end position="132"/>
    </location>
</feature>
<reference evidence="3 4" key="1">
    <citation type="journal article" date="2019" name="Nat. Ecol. Evol.">
        <title>Megaphylogeny resolves global patterns of mushroom evolution.</title>
        <authorList>
            <person name="Varga T."/>
            <person name="Krizsan K."/>
            <person name="Foldi C."/>
            <person name="Dima B."/>
            <person name="Sanchez-Garcia M."/>
            <person name="Sanchez-Ramirez S."/>
            <person name="Szollosi G.J."/>
            <person name="Szarkandi J.G."/>
            <person name="Papp V."/>
            <person name="Albert L."/>
            <person name="Andreopoulos W."/>
            <person name="Angelini C."/>
            <person name="Antonin V."/>
            <person name="Barry K.W."/>
            <person name="Bougher N.L."/>
            <person name="Buchanan P."/>
            <person name="Buyck B."/>
            <person name="Bense V."/>
            <person name="Catcheside P."/>
            <person name="Chovatia M."/>
            <person name="Cooper J."/>
            <person name="Damon W."/>
            <person name="Desjardin D."/>
            <person name="Finy P."/>
            <person name="Geml J."/>
            <person name="Haridas S."/>
            <person name="Hughes K."/>
            <person name="Justo A."/>
            <person name="Karasinski D."/>
            <person name="Kautmanova I."/>
            <person name="Kiss B."/>
            <person name="Kocsube S."/>
            <person name="Kotiranta H."/>
            <person name="LaButti K.M."/>
            <person name="Lechner B.E."/>
            <person name="Liimatainen K."/>
            <person name="Lipzen A."/>
            <person name="Lukacs Z."/>
            <person name="Mihaltcheva S."/>
            <person name="Morgado L.N."/>
            <person name="Niskanen T."/>
            <person name="Noordeloos M.E."/>
            <person name="Ohm R.A."/>
            <person name="Ortiz-Santana B."/>
            <person name="Ovrebo C."/>
            <person name="Racz N."/>
            <person name="Riley R."/>
            <person name="Savchenko A."/>
            <person name="Shiryaev A."/>
            <person name="Soop K."/>
            <person name="Spirin V."/>
            <person name="Szebenyi C."/>
            <person name="Tomsovsky M."/>
            <person name="Tulloss R.E."/>
            <person name="Uehling J."/>
            <person name="Grigoriev I.V."/>
            <person name="Vagvolgyi C."/>
            <person name="Papp T."/>
            <person name="Martin F.M."/>
            <person name="Miettinen O."/>
            <person name="Hibbett D.S."/>
            <person name="Nagy L.G."/>
        </authorList>
    </citation>
    <scope>NUCLEOTIDE SEQUENCE [LARGE SCALE GENOMIC DNA]</scope>
    <source>
        <strain evidence="3 4">CBS 309.79</strain>
    </source>
</reference>
<dbReference type="Proteomes" id="UP000305067">
    <property type="component" value="Unassembled WGS sequence"/>
</dbReference>
<sequence length="191" mass="19203">MSFFLFLVISVIDLHSQRGGKGNQNDQAPPPPPAEDEAPPAGDAEVPPAGDAEVPPAGDAEVPPAGDAEVPPAGDAEVPPAGDAEVPPAGDAEVPPAGDAEVPPAGDAEVPPAGDAEVPTPDAEAGAEPVRVHGHPSALALSQLRSQTITPGAQKTGTLTTKIGNAKRSVKRSTPKLFVLFRCSSSVRTCN</sequence>
<feature type="chain" id="PRO_5022874666" evidence="2">
    <location>
        <begin position="23"/>
        <end position="191"/>
    </location>
</feature>
<keyword evidence="2" id="KW-0732">Signal</keyword>
<dbReference type="STRING" id="1884261.A0A5C3QLI1"/>
<evidence type="ECO:0000313" key="3">
    <source>
        <dbReference type="EMBL" id="TFL02020.1"/>
    </source>
</evidence>
<evidence type="ECO:0000313" key="4">
    <source>
        <dbReference type="Proteomes" id="UP000305067"/>
    </source>
</evidence>
<protein>
    <submittedName>
        <fullName evidence="3">Uncharacterized protein</fullName>
    </submittedName>
</protein>
<dbReference type="EMBL" id="ML178823">
    <property type="protein sequence ID" value="TFL02020.1"/>
    <property type="molecule type" value="Genomic_DNA"/>
</dbReference>
<dbReference type="OrthoDB" id="10658180at2759"/>
<feature type="compositionally biased region" description="Low complexity" evidence="1">
    <location>
        <begin position="39"/>
        <end position="52"/>
    </location>
</feature>
<evidence type="ECO:0000256" key="2">
    <source>
        <dbReference type="SAM" id="SignalP"/>
    </source>
</evidence>
<accession>A0A5C3QLI1</accession>
<gene>
    <name evidence="3" type="ORF">BDV98DRAFT_47733</name>
</gene>
<dbReference type="AlphaFoldDB" id="A0A5C3QLI1"/>
<feature type="signal peptide" evidence="2">
    <location>
        <begin position="1"/>
        <end position="22"/>
    </location>
</feature>